<reference evidence="4" key="1">
    <citation type="submission" date="2016-10" db="EMBL/GenBank/DDBJ databases">
        <authorList>
            <person name="Varghese N."/>
            <person name="Submissions S."/>
        </authorList>
    </citation>
    <scope>NUCLEOTIDE SEQUENCE [LARGE SCALE GENOMIC DNA]</scope>
    <source>
        <strain evidence="4">DSM 27981</strain>
    </source>
</reference>
<dbReference type="Pfam" id="PF09995">
    <property type="entry name" value="MPAB_Lcp_cat"/>
    <property type="match status" value="1"/>
</dbReference>
<keyword evidence="4" id="KW-1185">Reference proteome</keyword>
<dbReference type="InterPro" id="IPR018713">
    <property type="entry name" value="MPAB/Lcp_cat_dom"/>
</dbReference>
<dbReference type="InterPro" id="IPR037473">
    <property type="entry name" value="Lcp-like"/>
</dbReference>
<feature type="domain" description="ER-bound oxygenase mpaB/mpaB'/Rubber oxygenase catalytic" evidence="2">
    <location>
        <begin position="150"/>
        <end position="379"/>
    </location>
</feature>
<proteinExistence type="predicted"/>
<dbReference type="OrthoDB" id="6072815at2"/>
<evidence type="ECO:0000259" key="2">
    <source>
        <dbReference type="Pfam" id="PF09995"/>
    </source>
</evidence>
<evidence type="ECO:0000256" key="1">
    <source>
        <dbReference type="SAM" id="MobiDB-lite"/>
    </source>
</evidence>
<organism evidence="3 4">
    <name type="scientific">Paracidovorax wautersii</name>
    <dbReference type="NCBI Taxonomy" id="1177982"/>
    <lineage>
        <taxon>Bacteria</taxon>
        <taxon>Pseudomonadati</taxon>
        <taxon>Pseudomonadota</taxon>
        <taxon>Betaproteobacteria</taxon>
        <taxon>Burkholderiales</taxon>
        <taxon>Comamonadaceae</taxon>
        <taxon>Paracidovorax</taxon>
    </lineage>
</organism>
<dbReference type="PANTHER" id="PTHR37539">
    <property type="entry name" value="SECRETED PROTEIN-RELATED"/>
    <property type="match status" value="1"/>
</dbReference>
<evidence type="ECO:0000313" key="4">
    <source>
        <dbReference type="Proteomes" id="UP000199119"/>
    </source>
</evidence>
<protein>
    <recommendedName>
        <fullName evidence="2">ER-bound oxygenase mpaB/mpaB'/Rubber oxygenase catalytic domain-containing protein</fullName>
    </recommendedName>
</protein>
<gene>
    <name evidence="3" type="ORF">SAMN04489711_12414</name>
</gene>
<feature type="region of interest" description="Disordered" evidence="1">
    <location>
        <begin position="460"/>
        <end position="481"/>
    </location>
</feature>
<dbReference type="STRING" id="1177982.SAMN04489711_12414"/>
<dbReference type="PANTHER" id="PTHR37539:SF1">
    <property type="entry name" value="ER-BOUND OXYGENASE MPAB_MPAB'_RUBBER OXYGENASE CATALYTIC DOMAIN-CONTAINING PROTEIN"/>
    <property type="match status" value="1"/>
</dbReference>
<name>A0A1I2HKV0_9BURK</name>
<sequence>MNSMPEPRADSSEAIASHWQADPLADDTIARILGPWPQDALPGAQALQWQRIAAVNRAFATWTDNATMADWQPPDSVPPDIAEALQDFIRAGRDLPSWADPALIGRAERVFMDYGVLSCTLLFCASLPECYIVPDLASVLHATGQLEYNTEHRIRSTAAMIFPVMMHGGLTRPEGSGVAQVLKVRLIHATIRYLILREEPQPGRARLHNVAPLERPAKPNIYQVLAALGWNTERDGLPCNQSELAYTLLTFGYVFLRGMRRMGIGLSEADERAYLHTWNVVGHVLGIDSALMIRTMDEGQALLARMQAEGQAHLTPPDVRPALAKALMSAMEQVIPWRIARPFPRLMTRYLCGRVNFAQLGLDDQPAPLRSWLLFWFLLGAARLIDAIAQCFVPRFSITRALMRVLGYHLLVKLLMDQTRPLQLPEALLGQMTQTVASWSDDPKAPRWLNRLEDRLTTTGTWRPLSRPQPAVADGGPQSVN</sequence>
<evidence type="ECO:0000313" key="3">
    <source>
        <dbReference type="EMBL" id="SFF30053.1"/>
    </source>
</evidence>
<dbReference type="EMBL" id="FONX01000024">
    <property type="protein sequence ID" value="SFF30053.1"/>
    <property type="molecule type" value="Genomic_DNA"/>
</dbReference>
<dbReference type="AlphaFoldDB" id="A0A1I2HKV0"/>
<dbReference type="Proteomes" id="UP000199119">
    <property type="component" value="Unassembled WGS sequence"/>
</dbReference>
<dbReference type="GO" id="GO:0016491">
    <property type="term" value="F:oxidoreductase activity"/>
    <property type="evidence" value="ECO:0007669"/>
    <property type="project" value="InterPro"/>
</dbReference>
<accession>A0A1I2HKV0</accession>